<protein>
    <submittedName>
        <fullName evidence="2">Uncharacterized protein</fullName>
    </submittedName>
</protein>
<dbReference type="AlphaFoldDB" id="A0A914R3L2"/>
<reference evidence="2" key="1">
    <citation type="submission" date="2022-11" db="UniProtKB">
        <authorList>
            <consortium name="WormBaseParasite"/>
        </authorList>
    </citation>
    <scope>IDENTIFICATION</scope>
</reference>
<accession>A0A914R3L2</accession>
<dbReference type="Proteomes" id="UP000887564">
    <property type="component" value="Unplaced"/>
</dbReference>
<evidence type="ECO:0000313" key="1">
    <source>
        <dbReference type="Proteomes" id="UP000887564"/>
    </source>
</evidence>
<organism evidence="1 2">
    <name type="scientific">Parascaris equorum</name>
    <name type="common">Equine roundworm</name>
    <dbReference type="NCBI Taxonomy" id="6256"/>
    <lineage>
        <taxon>Eukaryota</taxon>
        <taxon>Metazoa</taxon>
        <taxon>Ecdysozoa</taxon>
        <taxon>Nematoda</taxon>
        <taxon>Chromadorea</taxon>
        <taxon>Rhabditida</taxon>
        <taxon>Spirurina</taxon>
        <taxon>Ascaridomorpha</taxon>
        <taxon>Ascaridoidea</taxon>
        <taxon>Ascarididae</taxon>
        <taxon>Parascaris</taxon>
    </lineage>
</organism>
<dbReference type="WBParaSite" id="PEQ_0000103101-mRNA-1">
    <property type="protein sequence ID" value="PEQ_0000103101-mRNA-1"/>
    <property type="gene ID" value="PEQ_0000103101"/>
</dbReference>
<sequence>LRGVHLITHKIENSSDTYLKLVVVRSLRPARPRRYFPRFVVRQQQLVERKDWHEQADENCVVHAVRHVNMDVHSMYALVFAILHVGSGTIPVNRC</sequence>
<name>A0A914R3L2_PAREQ</name>
<keyword evidence="1" id="KW-1185">Reference proteome</keyword>
<evidence type="ECO:0000313" key="2">
    <source>
        <dbReference type="WBParaSite" id="PEQ_0000103101-mRNA-1"/>
    </source>
</evidence>
<proteinExistence type="predicted"/>